<dbReference type="PANTHER" id="PTHR34137">
    <property type="entry name" value="EXODEOXYRIBONUCLEASE 7 SMALL SUBUNIT"/>
    <property type="match status" value="1"/>
</dbReference>
<reference evidence="7 8" key="1">
    <citation type="journal article" date="2009" name="PLoS ONE">
        <title>Genome analysis of the anaerobic thermohalophilic bacterium Halothermothrix orenii.</title>
        <authorList>
            <person name="Mavromatis K."/>
            <person name="Ivanova N."/>
            <person name="Anderson I."/>
            <person name="Lykidis A."/>
            <person name="Hooper S.D."/>
            <person name="Sun H."/>
            <person name="Kunin V."/>
            <person name="Lapidus A."/>
            <person name="Hugenholtz P."/>
            <person name="Patel B."/>
            <person name="Kyrpides N.C."/>
        </authorList>
    </citation>
    <scope>NUCLEOTIDE SEQUENCE [LARGE SCALE GENOMIC DNA]</scope>
    <source>
        <strain evidence="8">H 168 / OCM 544 / DSM 9562</strain>
    </source>
</reference>
<evidence type="ECO:0000256" key="3">
    <source>
        <dbReference type="ARBA" id="ARBA00022722"/>
    </source>
</evidence>
<dbReference type="RefSeq" id="WP_012635595.1">
    <property type="nucleotide sequence ID" value="NC_011899.1"/>
</dbReference>
<evidence type="ECO:0000313" key="7">
    <source>
        <dbReference type="EMBL" id="ACL69407.1"/>
    </source>
</evidence>
<dbReference type="InterPro" id="IPR003761">
    <property type="entry name" value="Exonuc_VII_S"/>
</dbReference>
<evidence type="ECO:0000313" key="8">
    <source>
        <dbReference type="Proteomes" id="UP000000719"/>
    </source>
</evidence>
<comment type="similarity">
    <text evidence="1 6">Belongs to the XseB family.</text>
</comment>
<dbReference type="NCBIfam" id="NF002140">
    <property type="entry name" value="PRK00977.1-4"/>
    <property type="match status" value="1"/>
</dbReference>
<comment type="function">
    <text evidence="6">Bidirectionally degrades single-stranded DNA into large acid-insoluble oligonucleotides, which are then degraded further into small acid-soluble oligonucleotides.</text>
</comment>
<keyword evidence="8" id="KW-1185">Reference proteome</keyword>
<dbReference type="OrthoDB" id="1771251at2"/>
<evidence type="ECO:0000256" key="6">
    <source>
        <dbReference type="HAMAP-Rule" id="MF_00337"/>
    </source>
</evidence>
<comment type="catalytic activity">
    <reaction evidence="6">
        <text>Exonucleolytic cleavage in either 5'- to 3'- or 3'- to 5'-direction to yield nucleoside 5'-phosphates.</text>
        <dbReference type="EC" id="3.1.11.6"/>
    </reaction>
</comment>
<dbReference type="EMBL" id="CP001098">
    <property type="protein sequence ID" value="ACL69407.1"/>
    <property type="molecule type" value="Genomic_DNA"/>
</dbReference>
<dbReference type="InterPro" id="IPR037004">
    <property type="entry name" value="Exonuc_VII_ssu_sf"/>
</dbReference>
<dbReference type="NCBIfam" id="TIGR01280">
    <property type="entry name" value="xseB"/>
    <property type="match status" value="1"/>
</dbReference>
<keyword evidence="4 6" id="KW-0378">Hydrolase</keyword>
<evidence type="ECO:0000256" key="4">
    <source>
        <dbReference type="ARBA" id="ARBA00022801"/>
    </source>
</evidence>
<keyword evidence="2 6" id="KW-0963">Cytoplasm</keyword>
<protein>
    <recommendedName>
        <fullName evidence="6">Exodeoxyribonuclease 7 small subunit</fullName>
        <ecNumber evidence="6">3.1.11.6</ecNumber>
    </recommendedName>
    <alternativeName>
        <fullName evidence="6">Exodeoxyribonuclease VII small subunit</fullName>
        <shortName evidence="6">Exonuclease VII small subunit</shortName>
    </alternativeName>
</protein>
<keyword evidence="3 6" id="KW-0540">Nuclease</keyword>
<evidence type="ECO:0000256" key="5">
    <source>
        <dbReference type="ARBA" id="ARBA00022839"/>
    </source>
</evidence>
<dbReference type="KEGG" id="hor:Hore_06500"/>
<dbReference type="GO" id="GO:0005829">
    <property type="term" value="C:cytosol"/>
    <property type="evidence" value="ECO:0007669"/>
    <property type="project" value="TreeGrafter"/>
</dbReference>
<dbReference type="eggNOG" id="COG1722">
    <property type="taxonomic scope" value="Bacteria"/>
</dbReference>
<comment type="subunit">
    <text evidence="6">Heterooligomer composed of large and small subunits.</text>
</comment>
<dbReference type="AlphaFoldDB" id="B8D2I0"/>
<proteinExistence type="inferred from homology"/>
<keyword evidence="5 6" id="KW-0269">Exonuclease</keyword>
<organism evidence="7 8">
    <name type="scientific">Halothermothrix orenii (strain H 168 / OCM 544 / DSM 9562)</name>
    <dbReference type="NCBI Taxonomy" id="373903"/>
    <lineage>
        <taxon>Bacteria</taxon>
        <taxon>Bacillati</taxon>
        <taxon>Bacillota</taxon>
        <taxon>Clostridia</taxon>
        <taxon>Halanaerobiales</taxon>
        <taxon>Halothermotrichaceae</taxon>
        <taxon>Halothermothrix</taxon>
    </lineage>
</organism>
<gene>
    <name evidence="6" type="primary">xseB</name>
    <name evidence="7" type="ordered locus">Hore_06500</name>
</gene>
<sequence>MAEESKEKELNFEKALKRLEEIVDCLETGGLSLDKSLERFSEGVKLVNYCNQELNKAEEKIEKVLKEGGTFTRSVSFEDGGSNN</sequence>
<evidence type="ECO:0000256" key="2">
    <source>
        <dbReference type="ARBA" id="ARBA00022490"/>
    </source>
</evidence>
<dbReference type="EC" id="3.1.11.6" evidence="6"/>
<dbReference type="HOGENOM" id="CLU_145918_3_1_9"/>
<dbReference type="Gene3D" id="1.10.287.1040">
    <property type="entry name" value="Exonuclease VII, small subunit"/>
    <property type="match status" value="1"/>
</dbReference>
<dbReference type="Pfam" id="PF02609">
    <property type="entry name" value="Exonuc_VII_S"/>
    <property type="match status" value="1"/>
</dbReference>
<dbReference type="GO" id="GO:0006308">
    <property type="term" value="P:DNA catabolic process"/>
    <property type="evidence" value="ECO:0007669"/>
    <property type="project" value="UniProtKB-UniRule"/>
</dbReference>
<dbReference type="GO" id="GO:0008855">
    <property type="term" value="F:exodeoxyribonuclease VII activity"/>
    <property type="evidence" value="ECO:0007669"/>
    <property type="project" value="UniProtKB-UniRule"/>
</dbReference>
<comment type="subcellular location">
    <subcellularLocation>
        <location evidence="6">Cytoplasm</location>
    </subcellularLocation>
</comment>
<name>B8D2I0_HALOH</name>
<dbReference type="HAMAP" id="MF_00337">
    <property type="entry name" value="Exonuc_7_S"/>
    <property type="match status" value="1"/>
</dbReference>
<dbReference type="PANTHER" id="PTHR34137:SF1">
    <property type="entry name" value="EXODEOXYRIBONUCLEASE 7 SMALL SUBUNIT"/>
    <property type="match status" value="1"/>
</dbReference>
<accession>B8D2I0</accession>
<dbReference type="SUPFAM" id="SSF116842">
    <property type="entry name" value="XseB-like"/>
    <property type="match status" value="1"/>
</dbReference>
<dbReference type="STRING" id="373903.Hore_06500"/>
<evidence type="ECO:0000256" key="1">
    <source>
        <dbReference type="ARBA" id="ARBA00009998"/>
    </source>
</evidence>
<dbReference type="Proteomes" id="UP000000719">
    <property type="component" value="Chromosome"/>
</dbReference>
<dbReference type="GO" id="GO:0009318">
    <property type="term" value="C:exodeoxyribonuclease VII complex"/>
    <property type="evidence" value="ECO:0007669"/>
    <property type="project" value="UniProtKB-UniRule"/>
</dbReference>